<evidence type="ECO:0000313" key="2">
    <source>
        <dbReference type="EMBL" id="AAW27694.1"/>
    </source>
</evidence>
<keyword evidence="1" id="KW-0472">Membrane</keyword>
<dbReference type="EMBL" id="AY815962">
    <property type="protein sequence ID" value="AAW27694.1"/>
    <property type="molecule type" value="mRNA"/>
</dbReference>
<reference evidence="2" key="1">
    <citation type="submission" date="2004-11" db="EMBL/GenBank/DDBJ databases">
        <title>The full-length cDNA sequences of Schistosoma japonicum genes.</title>
        <authorList>
            <person name="Han Z."/>
        </authorList>
    </citation>
    <scope>NUCLEOTIDE SEQUENCE</scope>
</reference>
<organism evidence="2">
    <name type="scientific">Schistosoma japonicum</name>
    <name type="common">Blood fluke</name>
    <dbReference type="NCBI Taxonomy" id="6182"/>
    <lineage>
        <taxon>Eukaryota</taxon>
        <taxon>Metazoa</taxon>
        <taxon>Spiralia</taxon>
        <taxon>Lophotrochozoa</taxon>
        <taxon>Platyhelminthes</taxon>
        <taxon>Trematoda</taxon>
        <taxon>Digenea</taxon>
        <taxon>Strigeidida</taxon>
        <taxon>Schistosomatoidea</taxon>
        <taxon>Schistosomatidae</taxon>
        <taxon>Schistosoma</taxon>
    </lineage>
</organism>
<keyword evidence="1" id="KW-1133">Transmembrane helix</keyword>
<reference evidence="2" key="2">
    <citation type="journal article" date="2006" name="PLoS Pathog.">
        <title>New perspectives on host-parasite interplay by comparative transcriptomic and proteomic analyses of Schistosoma japonicum.</title>
        <authorList>
            <person name="Liu F."/>
            <person name="Lu J."/>
            <person name="Hu W."/>
            <person name="Wang S.Y."/>
            <person name="Cui S.J."/>
            <person name="Chi M."/>
            <person name="Yan Q."/>
            <person name="Wang X.R."/>
            <person name="Song H.D."/>
            <person name="Xu X.N."/>
            <person name="Wang J.J."/>
            <person name="Zhang X.L."/>
            <person name="Zhang X."/>
            <person name="Wang Z.Q."/>
            <person name="Xue C.L."/>
            <person name="Brindley P.J."/>
            <person name="McManus D.P."/>
            <person name="Yang P.Y."/>
            <person name="Feng Z."/>
            <person name="Chen Z."/>
            <person name="Han Z.G."/>
        </authorList>
    </citation>
    <scope>NUCLEOTIDE SEQUENCE</scope>
</reference>
<proteinExistence type="evidence at transcript level"/>
<evidence type="ECO:0000256" key="1">
    <source>
        <dbReference type="SAM" id="Phobius"/>
    </source>
</evidence>
<keyword evidence="1" id="KW-0812">Transmembrane</keyword>
<feature type="transmembrane region" description="Helical" evidence="1">
    <location>
        <begin position="48"/>
        <end position="66"/>
    </location>
</feature>
<protein>
    <submittedName>
        <fullName evidence="2">SJCHGC02174 protein</fullName>
    </submittedName>
</protein>
<accession>Q5D912</accession>
<name>Q5D912_SCHJA</name>
<dbReference type="AlphaFoldDB" id="Q5D912"/>
<sequence length="101" mass="11948">MDNKVQEELDLLREIFPDEFKVNFNLNQYVVTFVVTPGIGFNNPPSLFIIRVLFLNCKLYIIIIVPNRITYNFYRMCTWPKGKGYFKSIILFKRINFGTEG</sequence>